<organism evidence="2 3">
    <name type="scientific">Crossiella cryophila</name>
    <dbReference type="NCBI Taxonomy" id="43355"/>
    <lineage>
        <taxon>Bacteria</taxon>
        <taxon>Bacillati</taxon>
        <taxon>Actinomycetota</taxon>
        <taxon>Actinomycetes</taxon>
        <taxon>Pseudonocardiales</taxon>
        <taxon>Pseudonocardiaceae</taxon>
        <taxon>Crossiella</taxon>
    </lineage>
</organism>
<evidence type="ECO:0000313" key="2">
    <source>
        <dbReference type="EMBL" id="MBB4675681.1"/>
    </source>
</evidence>
<dbReference type="RefSeq" id="WP_185001620.1">
    <property type="nucleotide sequence ID" value="NZ_BAAAUI010000031.1"/>
</dbReference>
<evidence type="ECO:0000313" key="3">
    <source>
        <dbReference type="Proteomes" id="UP000533598"/>
    </source>
</evidence>
<dbReference type="AlphaFoldDB" id="A0A7W7FR78"/>
<gene>
    <name evidence="2" type="ORF">HNR67_001799</name>
</gene>
<protein>
    <submittedName>
        <fullName evidence="2">Putative membrane protein</fullName>
    </submittedName>
</protein>
<keyword evidence="1" id="KW-1133">Transmembrane helix</keyword>
<feature type="transmembrane region" description="Helical" evidence="1">
    <location>
        <begin position="67"/>
        <end position="85"/>
    </location>
</feature>
<keyword evidence="1" id="KW-0472">Membrane</keyword>
<reference evidence="2 3" key="1">
    <citation type="submission" date="2020-08" db="EMBL/GenBank/DDBJ databases">
        <title>Sequencing the genomes of 1000 actinobacteria strains.</title>
        <authorList>
            <person name="Klenk H.-P."/>
        </authorList>
    </citation>
    <scope>NUCLEOTIDE SEQUENCE [LARGE SCALE GENOMIC DNA]</scope>
    <source>
        <strain evidence="2 3">DSM 44230</strain>
    </source>
</reference>
<sequence length="115" mass="12304">MEFVRLVLIFLHLLGMAMLVGMILLQLKTAKDGPLNKGWLHGVLLQLVTGVALVGIAYPLGKDVDNIKIGVKLLVLIAIGAVVAANLSKQKIATWLVPTLAALTVLNVGVAVFWR</sequence>
<dbReference type="EMBL" id="JACHMH010000001">
    <property type="protein sequence ID" value="MBB4675681.1"/>
    <property type="molecule type" value="Genomic_DNA"/>
</dbReference>
<keyword evidence="3" id="KW-1185">Reference proteome</keyword>
<name>A0A7W7FR78_9PSEU</name>
<evidence type="ECO:0000256" key="1">
    <source>
        <dbReference type="SAM" id="Phobius"/>
    </source>
</evidence>
<feature type="transmembrane region" description="Helical" evidence="1">
    <location>
        <begin position="6"/>
        <end position="27"/>
    </location>
</feature>
<accession>A0A7W7FR78</accession>
<proteinExistence type="predicted"/>
<feature type="transmembrane region" description="Helical" evidence="1">
    <location>
        <begin position="92"/>
        <end position="114"/>
    </location>
</feature>
<dbReference type="Proteomes" id="UP000533598">
    <property type="component" value="Unassembled WGS sequence"/>
</dbReference>
<keyword evidence="1" id="KW-0812">Transmembrane</keyword>
<feature type="transmembrane region" description="Helical" evidence="1">
    <location>
        <begin position="39"/>
        <end position="61"/>
    </location>
</feature>
<comment type="caution">
    <text evidence="2">The sequence shown here is derived from an EMBL/GenBank/DDBJ whole genome shotgun (WGS) entry which is preliminary data.</text>
</comment>